<feature type="transmembrane region" description="Helical" evidence="7">
    <location>
        <begin position="71"/>
        <end position="92"/>
    </location>
</feature>
<reference evidence="9 10" key="1">
    <citation type="journal article" date="2014" name="BMC Genomics">
        <title>Comparison of environmental and isolate Sulfobacillus genomes reveals diverse carbon, sulfur, nitrogen, and hydrogen metabolisms.</title>
        <authorList>
            <person name="Justice N.B."/>
            <person name="Norman A."/>
            <person name="Brown C.T."/>
            <person name="Singh A."/>
            <person name="Thomas B.C."/>
            <person name="Banfield J.F."/>
        </authorList>
    </citation>
    <scope>NUCLEOTIDE SEQUENCE [LARGE SCALE GENOMIC DNA]</scope>
    <source>
        <strain evidence="9">AMDSBA4</strain>
    </source>
</reference>
<dbReference type="SUPFAM" id="SSF103481">
    <property type="entry name" value="Multidrug resistance efflux transporter EmrE"/>
    <property type="match status" value="2"/>
</dbReference>
<evidence type="ECO:0000256" key="4">
    <source>
        <dbReference type="ARBA" id="ARBA00022692"/>
    </source>
</evidence>
<feature type="transmembrane region" description="Helical" evidence="7">
    <location>
        <begin position="247"/>
        <end position="266"/>
    </location>
</feature>
<dbReference type="EMBL" id="PXYW01000070">
    <property type="protein sequence ID" value="PSR31051.1"/>
    <property type="molecule type" value="Genomic_DNA"/>
</dbReference>
<evidence type="ECO:0000259" key="8">
    <source>
        <dbReference type="Pfam" id="PF00892"/>
    </source>
</evidence>
<comment type="similarity">
    <text evidence="2">Belongs to the EamA transporter family.</text>
</comment>
<evidence type="ECO:0000256" key="1">
    <source>
        <dbReference type="ARBA" id="ARBA00004651"/>
    </source>
</evidence>
<sequence length="302" mass="32399">MPAMTNRRAIFFLILANLLWSGNFLAGRLLRISMGPFTLNGIRWTISALILVWLVRRRGESFPLWQQRRPFLLLGFVGMFLFSSLTYWGLTLVGAGEAGLLSGLTPVAVLVAGFVIAKDRVHPLQWVMVLVSVFGEFLLLHHPGGGGLVSGSLFGAALLLLAALSWGVYTALGRRYRERFSPLVMTAGAAVWGAIPSLLLGLWDLTQHPIILNVVSVSALVYVSTFASVLAFVVWSAGVNIIGSATAAPFMNLLPVFTAALAVLLLHEHLGAYQVGGGLVIIAGAIGSSLFRATPRSVFSET</sequence>
<dbReference type="GO" id="GO:0005886">
    <property type="term" value="C:plasma membrane"/>
    <property type="evidence" value="ECO:0007669"/>
    <property type="project" value="UniProtKB-SubCell"/>
</dbReference>
<accession>A0A2T2X959</accession>
<dbReference type="AlphaFoldDB" id="A0A2T2X959"/>
<keyword evidence="5 7" id="KW-1133">Transmembrane helix</keyword>
<feature type="transmembrane region" description="Helical" evidence="7">
    <location>
        <begin position="272"/>
        <end position="291"/>
    </location>
</feature>
<feature type="transmembrane region" description="Helical" evidence="7">
    <location>
        <begin position="42"/>
        <end position="59"/>
    </location>
</feature>
<feature type="transmembrane region" description="Helical" evidence="7">
    <location>
        <begin position="209"/>
        <end position="235"/>
    </location>
</feature>
<evidence type="ECO:0000313" key="10">
    <source>
        <dbReference type="Proteomes" id="UP000242972"/>
    </source>
</evidence>
<keyword evidence="4 7" id="KW-0812">Transmembrane</keyword>
<feature type="domain" description="EamA" evidence="8">
    <location>
        <begin position="8"/>
        <end position="139"/>
    </location>
</feature>
<evidence type="ECO:0000256" key="7">
    <source>
        <dbReference type="SAM" id="Phobius"/>
    </source>
</evidence>
<comment type="subcellular location">
    <subcellularLocation>
        <location evidence="1">Cell membrane</location>
        <topology evidence="1">Multi-pass membrane protein</topology>
    </subcellularLocation>
</comment>
<dbReference type="Pfam" id="PF00892">
    <property type="entry name" value="EamA"/>
    <property type="match status" value="2"/>
</dbReference>
<dbReference type="Proteomes" id="UP000242972">
    <property type="component" value="Unassembled WGS sequence"/>
</dbReference>
<dbReference type="InterPro" id="IPR037185">
    <property type="entry name" value="EmrE-like"/>
</dbReference>
<feature type="transmembrane region" description="Helical" evidence="7">
    <location>
        <begin position="98"/>
        <end position="117"/>
    </location>
</feature>
<organism evidence="9 10">
    <name type="scientific">Sulfobacillus benefaciens</name>
    <dbReference type="NCBI Taxonomy" id="453960"/>
    <lineage>
        <taxon>Bacteria</taxon>
        <taxon>Bacillati</taxon>
        <taxon>Bacillota</taxon>
        <taxon>Clostridia</taxon>
        <taxon>Eubacteriales</taxon>
        <taxon>Clostridiales Family XVII. Incertae Sedis</taxon>
        <taxon>Sulfobacillus</taxon>
    </lineage>
</organism>
<dbReference type="PANTHER" id="PTHR32322">
    <property type="entry name" value="INNER MEMBRANE TRANSPORTER"/>
    <property type="match status" value="1"/>
</dbReference>
<evidence type="ECO:0000256" key="3">
    <source>
        <dbReference type="ARBA" id="ARBA00022475"/>
    </source>
</evidence>
<evidence type="ECO:0000256" key="2">
    <source>
        <dbReference type="ARBA" id="ARBA00007362"/>
    </source>
</evidence>
<comment type="caution">
    <text evidence="9">The sequence shown here is derived from an EMBL/GenBank/DDBJ whole genome shotgun (WGS) entry which is preliminary data.</text>
</comment>
<evidence type="ECO:0000313" key="9">
    <source>
        <dbReference type="EMBL" id="PSR31051.1"/>
    </source>
</evidence>
<feature type="transmembrane region" description="Helical" evidence="7">
    <location>
        <begin position="148"/>
        <end position="171"/>
    </location>
</feature>
<evidence type="ECO:0000256" key="6">
    <source>
        <dbReference type="ARBA" id="ARBA00023136"/>
    </source>
</evidence>
<dbReference type="InterPro" id="IPR050638">
    <property type="entry name" value="AA-Vitamin_Transporters"/>
</dbReference>
<evidence type="ECO:0000256" key="5">
    <source>
        <dbReference type="ARBA" id="ARBA00022989"/>
    </source>
</evidence>
<feature type="transmembrane region" description="Helical" evidence="7">
    <location>
        <begin position="124"/>
        <end position="142"/>
    </location>
</feature>
<feature type="domain" description="EamA" evidence="8">
    <location>
        <begin position="154"/>
        <end position="288"/>
    </location>
</feature>
<proteinExistence type="inferred from homology"/>
<name>A0A2T2X959_9FIRM</name>
<keyword evidence="3" id="KW-1003">Cell membrane</keyword>
<protein>
    <submittedName>
        <fullName evidence="9">EamA/RhaT family transporter</fullName>
    </submittedName>
</protein>
<dbReference type="InterPro" id="IPR000620">
    <property type="entry name" value="EamA_dom"/>
</dbReference>
<dbReference type="PANTHER" id="PTHR32322:SF18">
    <property type="entry name" value="S-ADENOSYLMETHIONINE_S-ADENOSYLHOMOCYSTEINE TRANSPORTER"/>
    <property type="match status" value="1"/>
</dbReference>
<gene>
    <name evidence="9" type="ORF">C7B46_17310</name>
</gene>
<keyword evidence="6 7" id="KW-0472">Membrane</keyword>
<feature type="transmembrane region" description="Helical" evidence="7">
    <location>
        <begin position="183"/>
        <end position="203"/>
    </location>
</feature>